<dbReference type="EMBL" id="CAJVQB010001064">
    <property type="protein sequence ID" value="CAG8519204.1"/>
    <property type="molecule type" value="Genomic_DNA"/>
</dbReference>
<evidence type="ECO:0000313" key="3">
    <source>
        <dbReference type="Proteomes" id="UP000789901"/>
    </source>
</evidence>
<evidence type="ECO:0000313" key="2">
    <source>
        <dbReference type="EMBL" id="CAG8519204.1"/>
    </source>
</evidence>
<gene>
    <name evidence="2" type="ORF">GMARGA_LOCUS3067</name>
</gene>
<proteinExistence type="predicted"/>
<feature type="region of interest" description="Disordered" evidence="1">
    <location>
        <begin position="38"/>
        <end position="60"/>
    </location>
</feature>
<organism evidence="2 3">
    <name type="scientific">Gigaspora margarita</name>
    <dbReference type="NCBI Taxonomy" id="4874"/>
    <lineage>
        <taxon>Eukaryota</taxon>
        <taxon>Fungi</taxon>
        <taxon>Fungi incertae sedis</taxon>
        <taxon>Mucoromycota</taxon>
        <taxon>Glomeromycotina</taxon>
        <taxon>Glomeromycetes</taxon>
        <taxon>Diversisporales</taxon>
        <taxon>Gigasporaceae</taxon>
        <taxon>Gigaspora</taxon>
    </lineage>
</organism>
<protein>
    <submittedName>
        <fullName evidence="2">43589_t:CDS:1</fullName>
    </submittedName>
</protein>
<comment type="caution">
    <text evidence="2">The sequence shown here is derived from an EMBL/GenBank/DDBJ whole genome shotgun (WGS) entry which is preliminary data.</text>
</comment>
<accession>A0ABM8W405</accession>
<reference evidence="2 3" key="1">
    <citation type="submission" date="2021-06" db="EMBL/GenBank/DDBJ databases">
        <authorList>
            <person name="Kallberg Y."/>
            <person name="Tangrot J."/>
            <person name="Rosling A."/>
        </authorList>
    </citation>
    <scope>NUCLEOTIDE SEQUENCE [LARGE SCALE GENOMIC DNA]</scope>
    <source>
        <strain evidence="2 3">120-4 pot B 10/14</strain>
    </source>
</reference>
<keyword evidence="3" id="KW-1185">Reference proteome</keyword>
<evidence type="ECO:0000256" key="1">
    <source>
        <dbReference type="SAM" id="MobiDB-lite"/>
    </source>
</evidence>
<dbReference type="Proteomes" id="UP000789901">
    <property type="component" value="Unassembled WGS sequence"/>
</dbReference>
<feature type="compositionally biased region" description="Polar residues" evidence="1">
    <location>
        <begin position="41"/>
        <end position="60"/>
    </location>
</feature>
<name>A0ABM8W405_GIGMA</name>
<sequence>METNKQHSIQNSREFYKTLREVESDIEMVRSAEISIVHKSGPSTNETTVPEESNTPDDSFTENIQEELGEQVIRTDLLLNSNQLSLITGYLQLMMPYA</sequence>